<comment type="caution">
    <text evidence="1">The sequence shown here is derived from an EMBL/GenBank/DDBJ whole genome shotgun (WGS) entry which is preliminary data.</text>
</comment>
<sequence length="77" mass="8957">MKEALEEKQLEVSFLETKSKINIYSKKQLQSLPSVLIDAYYLVKSEKNQLMNEYASLRLDCMTLEDQIAFCDNTSMI</sequence>
<evidence type="ECO:0000313" key="1">
    <source>
        <dbReference type="EMBL" id="KAG5621676.1"/>
    </source>
</evidence>
<dbReference type="AlphaFoldDB" id="A0A9J6ABI2"/>
<name>A0A9J6ABI2_SOLCO</name>
<organism evidence="1 2">
    <name type="scientific">Solanum commersonii</name>
    <name type="common">Commerson's wild potato</name>
    <name type="synonym">Commerson's nightshade</name>
    <dbReference type="NCBI Taxonomy" id="4109"/>
    <lineage>
        <taxon>Eukaryota</taxon>
        <taxon>Viridiplantae</taxon>
        <taxon>Streptophyta</taxon>
        <taxon>Embryophyta</taxon>
        <taxon>Tracheophyta</taxon>
        <taxon>Spermatophyta</taxon>
        <taxon>Magnoliopsida</taxon>
        <taxon>eudicotyledons</taxon>
        <taxon>Gunneridae</taxon>
        <taxon>Pentapetalae</taxon>
        <taxon>asterids</taxon>
        <taxon>lamiids</taxon>
        <taxon>Solanales</taxon>
        <taxon>Solanaceae</taxon>
        <taxon>Solanoideae</taxon>
        <taxon>Solaneae</taxon>
        <taxon>Solanum</taxon>
    </lineage>
</organism>
<proteinExistence type="predicted"/>
<gene>
    <name evidence="1" type="ORF">H5410_006894</name>
</gene>
<evidence type="ECO:0000313" key="2">
    <source>
        <dbReference type="Proteomes" id="UP000824120"/>
    </source>
</evidence>
<protein>
    <submittedName>
        <fullName evidence="1">Uncharacterized protein</fullName>
    </submittedName>
</protein>
<keyword evidence="2" id="KW-1185">Reference proteome</keyword>
<dbReference type="EMBL" id="JACXVP010000002">
    <property type="protein sequence ID" value="KAG5621676.1"/>
    <property type="molecule type" value="Genomic_DNA"/>
</dbReference>
<accession>A0A9J6ABI2</accession>
<reference evidence="1 2" key="1">
    <citation type="submission" date="2020-09" db="EMBL/GenBank/DDBJ databases">
        <title>De no assembly of potato wild relative species, Solanum commersonii.</title>
        <authorList>
            <person name="Cho K."/>
        </authorList>
    </citation>
    <scope>NUCLEOTIDE SEQUENCE [LARGE SCALE GENOMIC DNA]</scope>
    <source>
        <strain evidence="1">LZ3.2</strain>
        <tissue evidence="1">Leaf</tissue>
    </source>
</reference>
<dbReference type="Proteomes" id="UP000824120">
    <property type="component" value="Chromosome 2"/>
</dbReference>